<comment type="similarity">
    <text evidence="5">Belongs to the SctL stator family.</text>
</comment>
<dbReference type="SUPFAM" id="SSF160527">
    <property type="entry name" value="V-type ATPase subunit E-like"/>
    <property type="match status" value="1"/>
</dbReference>
<dbReference type="InterPro" id="IPR018035">
    <property type="entry name" value="Flagellar_FliH/T3SS_HrpE"/>
</dbReference>
<dbReference type="PANTHER" id="PTHR34982:SF4">
    <property type="entry name" value="TYPE 3 SECRETION SYSTEM STATOR PROTEIN"/>
    <property type="match status" value="1"/>
</dbReference>
<keyword evidence="10" id="KW-1185">Reference proteome</keyword>
<keyword evidence="3" id="KW-0963">Cytoplasm</keyword>
<comment type="subcellular location">
    <subcellularLocation>
        <location evidence="1">Cytoplasm</location>
    </subcellularLocation>
</comment>
<dbReference type="NCBIfam" id="NF005392">
    <property type="entry name" value="PRK06937.1"/>
    <property type="match status" value="1"/>
</dbReference>
<evidence type="ECO:0000256" key="3">
    <source>
        <dbReference type="ARBA" id="ARBA00022490"/>
    </source>
</evidence>
<keyword evidence="4" id="KW-0653">Protein transport</keyword>
<dbReference type="NCBIfam" id="TIGR02499">
    <property type="entry name" value="HrpE_YscL_not"/>
    <property type="match status" value="1"/>
</dbReference>
<dbReference type="OrthoDB" id="8221108at2"/>
<name>A0A1I3PME7_9BACT</name>
<keyword evidence="2" id="KW-0813">Transport</keyword>
<protein>
    <recommendedName>
        <fullName evidence="6">Type 3 secretion system stator protein</fullName>
    </recommendedName>
</protein>
<feature type="coiled-coil region" evidence="7">
    <location>
        <begin position="33"/>
        <end position="60"/>
    </location>
</feature>
<evidence type="ECO:0000313" key="9">
    <source>
        <dbReference type="EMBL" id="SFJ22665.1"/>
    </source>
</evidence>
<accession>A0A1I3PME7</accession>
<dbReference type="RefSeq" id="WP_092372535.1">
    <property type="nucleotide sequence ID" value="NZ_FORX01000002.1"/>
</dbReference>
<sequence length="206" mass="22459">MGSMFRLTKDTVLPPAGLRVLKAADAATLHSSQQILDAARERAEAIVREAEEAYEQQRQQGYEDGRTEGKLEHSEKMLETIMSSVEFIEGIESTLVDVVGQALRKIIGELDDADRIVRIVRTALMGVRNQQHVTVRVAPADAAAVEKALAAMLQTAPGRTSFLDIVPDARLERGACLLESELGVVDASLETQLRALENALQARINA</sequence>
<dbReference type="GO" id="GO:0005829">
    <property type="term" value="C:cytosol"/>
    <property type="evidence" value="ECO:0007669"/>
    <property type="project" value="TreeGrafter"/>
</dbReference>
<organism evidence="9 10">
    <name type="scientific">Desulfomicrobium apsheronum</name>
    <dbReference type="NCBI Taxonomy" id="52560"/>
    <lineage>
        <taxon>Bacteria</taxon>
        <taxon>Pseudomonadati</taxon>
        <taxon>Thermodesulfobacteriota</taxon>
        <taxon>Desulfovibrionia</taxon>
        <taxon>Desulfovibrionales</taxon>
        <taxon>Desulfomicrobiaceae</taxon>
        <taxon>Desulfomicrobium</taxon>
    </lineage>
</organism>
<dbReference type="Proteomes" id="UP000198635">
    <property type="component" value="Unassembled WGS sequence"/>
</dbReference>
<evidence type="ECO:0000256" key="4">
    <source>
        <dbReference type="ARBA" id="ARBA00022927"/>
    </source>
</evidence>
<feature type="domain" description="Flagellar assembly protein FliH/Type III secretion system HrpE" evidence="8">
    <location>
        <begin position="73"/>
        <end position="195"/>
    </location>
</feature>
<dbReference type="GO" id="GO:0030254">
    <property type="term" value="P:protein secretion by the type III secretion system"/>
    <property type="evidence" value="ECO:0007669"/>
    <property type="project" value="InterPro"/>
</dbReference>
<gene>
    <name evidence="9" type="ORF">SAMN04488082_10248</name>
</gene>
<dbReference type="PANTHER" id="PTHR34982">
    <property type="entry name" value="YOP PROTEINS TRANSLOCATION PROTEIN L"/>
    <property type="match status" value="1"/>
</dbReference>
<evidence type="ECO:0000256" key="7">
    <source>
        <dbReference type="SAM" id="Coils"/>
    </source>
</evidence>
<dbReference type="STRING" id="52560.SAMN04488082_10248"/>
<keyword evidence="7" id="KW-0175">Coiled coil</keyword>
<reference evidence="10" key="1">
    <citation type="submission" date="2016-10" db="EMBL/GenBank/DDBJ databases">
        <authorList>
            <person name="Varghese N."/>
            <person name="Submissions S."/>
        </authorList>
    </citation>
    <scope>NUCLEOTIDE SEQUENCE [LARGE SCALE GENOMIC DNA]</scope>
    <source>
        <strain evidence="10">DSM 5918</strain>
    </source>
</reference>
<dbReference type="InterPro" id="IPR051472">
    <property type="entry name" value="T3SS_Stator/FliH"/>
</dbReference>
<evidence type="ECO:0000259" key="8">
    <source>
        <dbReference type="Pfam" id="PF02108"/>
    </source>
</evidence>
<evidence type="ECO:0000256" key="1">
    <source>
        <dbReference type="ARBA" id="ARBA00004496"/>
    </source>
</evidence>
<proteinExistence type="inferred from homology"/>
<dbReference type="InterPro" id="IPR012842">
    <property type="entry name" value="T3SS_SctL/SctL2"/>
</dbReference>
<evidence type="ECO:0000256" key="2">
    <source>
        <dbReference type="ARBA" id="ARBA00022448"/>
    </source>
</evidence>
<evidence type="ECO:0000256" key="6">
    <source>
        <dbReference type="ARBA" id="ARBA00040494"/>
    </source>
</evidence>
<dbReference type="AlphaFoldDB" id="A0A1I3PME7"/>
<dbReference type="EMBL" id="FORX01000002">
    <property type="protein sequence ID" value="SFJ22665.1"/>
    <property type="molecule type" value="Genomic_DNA"/>
</dbReference>
<evidence type="ECO:0000313" key="10">
    <source>
        <dbReference type="Proteomes" id="UP000198635"/>
    </source>
</evidence>
<dbReference type="Pfam" id="PF02108">
    <property type="entry name" value="FliH"/>
    <property type="match status" value="1"/>
</dbReference>
<evidence type="ECO:0000256" key="5">
    <source>
        <dbReference type="ARBA" id="ARBA00024335"/>
    </source>
</evidence>